<name>A0A931B6L3_9ACTN</name>
<comment type="caution">
    <text evidence="1">The sequence shown here is derived from an EMBL/GenBank/DDBJ whole genome shotgun (WGS) entry which is preliminary data.</text>
</comment>
<evidence type="ECO:0000313" key="2">
    <source>
        <dbReference type="Proteomes" id="UP000657385"/>
    </source>
</evidence>
<sequence length="452" mass="45267">MADGYGDYQAEQAYLKQQQEEQKQGDAAWQKYLQQNPGGKTGNAGFTTNFEAAKGYDALKAMIHDADPVAMRTAGDHWGSVASELKATAQQLTSSVNTTLEHWSGATAEAFRQSAADLNTSLNNGSQYAANTQTAMYSASDALLSAQRNFPAKPGFWDKVGDAFGGESDVQFHEDALKYGLAKAIQMDGGQLNAMEERHQEAVLLMEQLGQSYNDATAQLVPPTGSRGEPVTVWPPAPTTQPTPPIGTGTTPPAPPNQGGDVAMKPITGGGVHGGTFTPHVNNGDPHQYHVNPILLPPHGGRGGNNWGIGTKLDGVSGGLHSGVGTGGGFGGGGGVGGVGGLGVGGGAGGAGFGGGGMVGMSGLGGSSLSGGAGSGTAAGEAAGVSEEGAMAAEGEGASGASGESGMGAGGLGGLANAAGKKKQRKGRADYLVEDEETWGVDAPVNPGVITF</sequence>
<dbReference type="Proteomes" id="UP000657385">
    <property type="component" value="Unassembled WGS sequence"/>
</dbReference>
<dbReference type="RefSeq" id="WP_196195576.1">
    <property type="nucleotide sequence ID" value="NZ_JADPRT010000008.1"/>
</dbReference>
<protein>
    <submittedName>
        <fullName evidence="1">WXG100 family type VII secretion target</fullName>
    </submittedName>
</protein>
<dbReference type="Gene3D" id="1.20.1260.20">
    <property type="entry name" value="PPE superfamily"/>
    <property type="match status" value="1"/>
</dbReference>
<organism evidence="1 2">
    <name type="scientific">Streptacidiphilus fuscans</name>
    <dbReference type="NCBI Taxonomy" id="2789292"/>
    <lineage>
        <taxon>Bacteria</taxon>
        <taxon>Bacillati</taxon>
        <taxon>Actinomycetota</taxon>
        <taxon>Actinomycetes</taxon>
        <taxon>Kitasatosporales</taxon>
        <taxon>Streptomycetaceae</taxon>
        <taxon>Streptacidiphilus</taxon>
    </lineage>
</organism>
<accession>A0A931B6L3</accession>
<dbReference type="SUPFAM" id="SSF140453">
    <property type="entry name" value="EsxAB dimer-like"/>
    <property type="match status" value="1"/>
</dbReference>
<dbReference type="EMBL" id="JADPRT010000008">
    <property type="protein sequence ID" value="MBF9070402.1"/>
    <property type="molecule type" value="Genomic_DNA"/>
</dbReference>
<evidence type="ECO:0000313" key="1">
    <source>
        <dbReference type="EMBL" id="MBF9070402.1"/>
    </source>
</evidence>
<dbReference type="InterPro" id="IPR036689">
    <property type="entry name" value="ESAT-6-like_sf"/>
</dbReference>
<dbReference type="AlphaFoldDB" id="A0A931B6L3"/>
<proteinExistence type="predicted"/>
<reference evidence="1" key="1">
    <citation type="submission" date="2020-11" db="EMBL/GenBank/DDBJ databases">
        <title>Isolation and identification of active actinomycetes.</title>
        <authorList>
            <person name="Yu B."/>
        </authorList>
    </citation>
    <scope>NUCLEOTIDE SEQUENCE</scope>
    <source>
        <strain evidence="1">NEAU-YB345</strain>
    </source>
</reference>
<gene>
    <name evidence="1" type="ORF">I2501_20460</name>
</gene>
<dbReference type="InterPro" id="IPR038332">
    <property type="entry name" value="PPE_sf"/>
</dbReference>
<keyword evidence="2" id="KW-1185">Reference proteome</keyword>